<sequence length="217" mass="25295">MYVTLKIAYVSPKGMQTTFHSEELEVEVALAIANDFEQWNRTKSIEFIDYKGNHWNKKELKTYTEEMVSEPSHVTVYFDAGFDLKTNKAGLGFAIYYTQNHQSYRIRKNSTVPELTSNNEAEYVALFEAIKQLEELHVHHQQVTFKGDSKVVINQLLGEWPCMEETLNNWADRIERKLEMMGVDAQYQDIARKDNREAHQLATKAMENVEIDSCKKF</sequence>
<name>A0ACC6M6Y8_9BACI</name>
<reference evidence="1" key="1">
    <citation type="submission" date="2023-11" db="EMBL/GenBank/DDBJ databases">
        <title>Gracilibacillus pellucida a moderately halophilic bacterium isolated from saline soil in Xinjiang province.</title>
        <authorList>
            <person name="Zhang Z."/>
            <person name="Tan F."/>
            <person name="Wang Y."/>
            <person name="Xia M."/>
        </authorList>
    </citation>
    <scope>NUCLEOTIDE SEQUENCE</scope>
    <source>
        <strain evidence="1">S3-1-1</strain>
    </source>
</reference>
<organism evidence="1 2">
    <name type="scientific">Gracilibacillus pellucidus</name>
    <dbReference type="NCBI Taxonomy" id="3095368"/>
    <lineage>
        <taxon>Bacteria</taxon>
        <taxon>Bacillati</taxon>
        <taxon>Bacillota</taxon>
        <taxon>Bacilli</taxon>
        <taxon>Bacillales</taxon>
        <taxon>Bacillaceae</taxon>
        <taxon>Gracilibacillus</taxon>
    </lineage>
</organism>
<evidence type="ECO:0000313" key="1">
    <source>
        <dbReference type="EMBL" id="MDX8046738.1"/>
    </source>
</evidence>
<protein>
    <submittedName>
        <fullName evidence="1">Reverse transcriptase-like protein</fullName>
    </submittedName>
</protein>
<dbReference type="Proteomes" id="UP001277972">
    <property type="component" value="Unassembled WGS sequence"/>
</dbReference>
<evidence type="ECO:0000313" key="2">
    <source>
        <dbReference type="Proteomes" id="UP001277972"/>
    </source>
</evidence>
<keyword evidence="2" id="KW-1185">Reference proteome</keyword>
<gene>
    <name evidence="1" type="ORF">SH601_12170</name>
</gene>
<dbReference type="EMBL" id="JAWZSR010000007">
    <property type="protein sequence ID" value="MDX8046738.1"/>
    <property type="molecule type" value="Genomic_DNA"/>
</dbReference>
<comment type="caution">
    <text evidence="1">The sequence shown here is derived from an EMBL/GenBank/DDBJ whole genome shotgun (WGS) entry which is preliminary data.</text>
</comment>
<accession>A0ACC6M6Y8</accession>
<proteinExistence type="predicted"/>